<organism evidence="2 3">
    <name type="scientific">Cladorrhinum samala</name>
    <dbReference type="NCBI Taxonomy" id="585594"/>
    <lineage>
        <taxon>Eukaryota</taxon>
        <taxon>Fungi</taxon>
        <taxon>Dikarya</taxon>
        <taxon>Ascomycota</taxon>
        <taxon>Pezizomycotina</taxon>
        <taxon>Sordariomycetes</taxon>
        <taxon>Sordariomycetidae</taxon>
        <taxon>Sordariales</taxon>
        <taxon>Podosporaceae</taxon>
        <taxon>Cladorrhinum</taxon>
    </lineage>
</organism>
<evidence type="ECO:0000313" key="2">
    <source>
        <dbReference type="EMBL" id="KAK4463061.1"/>
    </source>
</evidence>
<dbReference type="AlphaFoldDB" id="A0AAV9HQT9"/>
<evidence type="ECO:0000313" key="3">
    <source>
        <dbReference type="Proteomes" id="UP001321749"/>
    </source>
</evidence>
<reference evidence="2" key="2">
    <citation type="submission" date="2023-06" db="EMBL/GenBank/DDBJ databases">
        <authorList>
            <consortium name="Lawrence Berkeley National Laboratory"/>
            <person name="Mondo S.J."/>
            <person name="Hensen N."/>
            <person name="Bonometti L."/>
            <person name="Westerberg I."/>
            <person name="Brannstrom I.O."/>
            <person name="Guillou S."/>
            <person name="Cros-Aarteil S."/>
            <person name="Calhoun S."/>
            <person name="Haridas S."/>
            <person name="Kuo A."/>
            <person name="Pangilinan J."/>
            <person name="Riley R."/>
            <person name="Labutti K."/>
            <person name="Andreopoulos B."/>
            <person name="Lipzen A."/>
            <person name="Chen C."/>
            <person name="Yanf M."/>
            <person name="Daum C."/>
            <person name="Ng V."/>
            <person name="Clum A."/>
            <person name="Steindorff A."/>
            <person name="Ohm R."/>
            <person name="Martin F."/>
            <person name="Silar P."/>
            <person name="Natvig D."/>
            <person name="Lalanne C."/>
            <person name="Gautier V."/>
            <person name="Ament-Velasquez S.L."/>
            <person name="Kruys A."/>
            <person name="Hutchinson M.I."/>
            <person name="Powell A.J."/>
            <person name="Barry K."/>
            <person name="Miller A.N."/>
            <person name="Grigoriev I.V."/>
            <person name="Debuchy R."/>
            <person name="Gladieux P."/>
            <person name="Thoren M.H."/>
            <person name="Johannesson H."/>
        </authorList>
    </citation>
    <scope>NUCLEOTIDE SEQUENCE</scope>
    <source>
        <strain evidence="2">PSN324</strain>
    </source>
</reference>
<dbReference type="Proteomes" id="UP001321749">
    <property type="component" value="Unassembled WGS sequence"/>
</dbReference>
<evidence type="ECO:0000256" key="1">
    <source>
        <dbReference type="SAM" id="SignalP"/>
    </source>
</evidence>
<feature type="signal peptide" evidence="1">
    <location>
        <begin position="1"/>
        <end position="19"/>
    </location>
</feature>
<name>A0AAV9HQT9_9PEZI</name>
<accession>A0AAV9HQT9</accession>
<feature type="chain" id="PRO_5043922710" evidence="1">
    <location>
        <begin position="20"/>
        <end position="418"/>
    </location>
</feature>
<proteinExistence type="predicted"/>
<keyword evidence="1" id="KW-0732">Signal</keyword>
<gene>
    <name evidence="2" type="ORF">QBC42DRAFT_285903</name>
</gene>
<protein>
    <submittedName>
        <fullName evidence="2">Uncharacterized protein</fullName>
    </submittedName>
</protein>
<keyword evidence="3" id="KW-1185">Reference proteome</keyword>
<dbReference type="EMBL" id="MU864964">
    <property type="protein sequence ID" value="KAK4463061.1"/>
    <property type="molecule type" value="Genomic_DNA"/>
</dbReference>
<sequence>MTLLKLVAGLVLLAAKAASSPVEAAVEVPNWWTKPQFDCPLWKGTLPNGYQDLAGTKCGNAKTKTYTGGFITARLYEIPGAWQKAPRYTEIVKGTGDAIKKGLATFGSLANPGPLAINIGIAWGGIGELIKVDDNNSGQKSPCYILINFPPEWNDVPLAALQKDIIGRMYQCVEQYHRPTVTTWTEANKWWRRGIARYFDGLSYPAKAGDFLTEGLYPEEYHYGVPLYQNSDAASLFFHFADQLGGWSPADVHSWMKTHPNKAKYDDELASLSADSRITPSLWHRFILASIDGTIKYPSGQKITNTQGGVPSRDQSGTVDLAVGAAYSRSVSISSFKGAINVFTVKAGQTLRLSVETEPGVEWSVRKVGTAAWNSGARTRTVDLVAGGQGTVKYQIALGSTKNGPGGYIAKVGMKRTV</sequence>
<reference evidence="2" key="1">
    <citation type="journal article" date="2023" name="Mol. Phylogenet. Evol.">
        <title>Genome-scale phylogeny and comparative genomics of the fungal order Sordariales.</title>
        <authorList>
            <person name="Hensen N."/>
            <person name="Bonometti L."/>
            <person name="Westerberg I."/>
            <person name="Brannstrom I.O."/>
            <person name="Guillou S."/>
            <person name="Cros-Aarteil S."/>
            <person name="Calhoun S."/>
            <person name="Haridas S."/>
            <person name="Kuo A."/>
            <person name="Mondo S."/>
            <person name="Pangilinan J."/>
            <person name="Riley R."/>
            <person name="LaButti K."/>
            <person name="Andreopoulos B."/>
            <person name="Lipzen A."/>
            <person name="Chen C."/>
            <person name="Yan M."/>
            <person name="Daum C."/>
            <person name="Ng V."/>
            <person name="Clum A."/>
            <person name="Steindorff A."/>
            <person name="Ohm R.A."/>
            <person name="Martin F."/>
            <person name="Silar P."/>
            <person name="Natvig D.O."/>
            <person name="Lalanne C."/>
            <person name="Gautier V."/>
            <person name="Ament-Velasquez S.L."/>
            <person name="Kruys A."/>
            <person name="Hutchinson M.I."/>
            <person name="Powell A.J."/>
            <person name="Barry K."/>
            <person name="Miller A.N."/>
            <person name="Grigoriev I.V."/>
            <person name="Debuchy R."/>
            <person name="Gladieux P."/>
            <person name="Hiltunen Thoren M."/>
            <person name="Johannesson H."/>
        </authorList>
    </citation>
    <scope>NUCLEOTIDE SEQUENCE</scope>
    <source>
        <strain evidence="2">PSN324</strain>
    </source>
</reference>
<comment type="caution">
    <text evidence="2">The sequence shown here is derived from an EMBL/GenBank/DDBJ whole genome shotgun (WGS) entry which is preliminary data.</text>
</comment>